<dbReference type="SUPFAM" id="SSF53756">
    <property type="entry name" value="UDP-Glycosyltransferase/glycogen phosphorylase"/>
    <property type="match status" value="1"/>
</dbReference>
<protein>
    <submittedName>
        <fullName evidence="3">Glycosyltransferase family 9 protein</fullName>
    </submittedName>
</protein>
<dbReference type="PANTHER" id="PTHR30160">
    <property type="entry name" value="TETRAACYLDISACCHARIDE 4'-KINASE-RELATED"/>
    <property type="match status" value="1"/>
</dbReference>
<proteinExistence type="predicted"/>
<keyword evidence="2 3" id="KW-0808">Transferase</keyword>
<reference evidence="3" key="1">
    <citation type="journal article" date="2020" name="mSystems">
        <title>Genome- and Community-Level Interaction Insights into Carbon Utilization and Element Cycling Functions of Hydrothermarchaeota in Hydrothermal Sediment.</title>
        <authorList>
            <person name="Zhou Z."/>
            <person name="Liu Y."/>
            <person name="Xu W."/>
            <person name="Pan J."/>
            <person name="Luo Z.H."/>
            <person name="Li M."/>
        </authorList>
    </citation>
    <scope>NUCLEOTIDE SEQUENCE [LARGE SCALE GENOMIC DNA]</scope>
    <source>
        <strain evidence="3">SpSt-897</strain>
    </source>
</reference>
<name>A0A7C3UYG2_9BACT</name>
<dbReference type="AlphaFoldDB" id="A0A7C3UYG2"/>
<dbReference type="GO" id="GO:0005829">
    <property type="term" value="C:cytosol"/>
    <property type="evidence" value="ECO:0007669"/>
    <property type="project" value="TreeGrafter"/>
</dbReference>
<accession>A0A7C3UYG2</accession>
<dbReference type="GO" id="GO:0009244">
    <property type="term" value="P:lipopolysaccharide core region biosynthetic process"/>
    <property type="evidence" value="ECO:0007669"/>
    <property type="project" value="TreeGrafter"/>
</dbReference>
<dbReference type="EMBL" id="DTMF01000092">
    <property type="protein sequence ID" value="HGF33441.1"/>
    <property type="molecule type" value="Genomic_DNA"/>
</dbReference>
<dbReference type="Pfam" id="PF01075">
    <property type="entry name" value="Glyco_transf_9"/>
    <property type="match status" value="1"/>
</dbReference>
<gene>
    <name evidence="3" type="ORF">ENW96_03490</name>
</gene>
<sequence length="588" mass="65387">MDIAVINLMRLGDLVQTTPVLRCLRTQYPGGRVTLVAKDLFQETARLLPWLDRVVLFPSITLATRLGQEEGWPEAVQALREWLRETFPHPPDLVINLTPNLLGGILAYATGAREIRGMAVDQTWELGTRPAWASYALIVSKARQANPFNLVDLFLREAGLAPDGRGVEVTVPREAEVEADNLIKNLGLPANTALIGLFPGASRPERCWPADRFAQTAHLLLERRPCHFLIFGSGRAAPLGEAISRQVPVSAASYFFGRTTPAGLAACLKRLDLLITNDTGPMHLAAAVGTRTVALFLASARVQDTGPTGRGHVILEPRLDCHPCLFPCPQPRCHQVITPEAVVHWAALLLDKGNLKPVDEVEVHRLIRAYVSTIDPLGYHAYLPLVRRPLSCRDFWLWMHRRLWGQILDGSTFSSATLTDWLNDVLGSYYLPPLDDPGFATGELGFLHLCQIASRGEQLAEEIMQWASKCQQFPVRVWQKMEALGAVDQDLRRIGVSFPELSALMEFFFQEQRAKHGGEITPLAQELQMAYALLRHSGELALERLANLKMILNPPGRSGEYMEMAQTMQPLFAKKGALSRESEELSCR</sequence>
<evidence type="ECO:0000256" key="1">
    <source>
        <dbReference type="ARBA" id="ARBA00022676"/>
    </source>
</evidence>
<evidence type="ECO:0000256" key="2">
    <source>
        <dbReference type="ARBA" id="ARBA00022679"/>
    </source>
</evidence>
<evidence type="ECO:0000313" key="3">
    <source>
        <dbReference type="EMBL" id="HGF33441.1"/>
    </source>
</evidence>
<comment type="caution">
    <text evidence="3">The sequence shown here is derived from an EMBL/GenBank/DDBJ whole genome shotgun (WGS) entry which is preliminary data.</text>
</comment>
<organism evidence="3">
    <name type="scientific">Desulfobacca acetoxidans</name>
    <dbReference type="NCBI Taxonomy" id="60893"/>
    <lineage>
        <taxon>Bacteria</taxon>
        <taxon>Pseudomonadati</taxon>
        <taxon>Thermodesulfobacteriota</taxon>
        <taxon>Desulfobaccia</taxon>
        <taxon>Desulfobaccales</taxon>
        <taxon>Desulfobaccaceae</taxon>
        <taxon>Desulfobacca</taxon>
    </lineage>
</organism>
<dbReference type="CDD" id="cd03789">
    <property type="entry name" value="GT9_LPS_heptosyltransferase"/>
    <property type="match status" value="1"/>
</dbReference>
<dbReference type="Gene3D" id="3.40.50.2000">
    <property type="entry name" value="Glycogen Phosphorylase B"/>
    <property type="match status" value="2"/>
</dbReference>
<dbReference type="InterPro" id="IPR051199">
    <property type="entry name" value="LPS_LOS_Heptosyltrfase"/>
</dbReference>
<dbReference type="InterPro" id="IPR002201">
    <property type="entry name" value="Glyco_trans_9"/>
</dbReference>
<dbReference type="PANTHER" id="PTHR30160:SF7">
    <property type="entry name" value="ADP-HEPTOSE--LPS HEPTOSYLTRANSFERASE 2"/>
    <property type="match status" value="1"/>
</dbReference>
<keyword evidence="1" id="KW-0328">Glycosyltransferase</keyword>
<dbReference type="GO" id="GO:0008713">
    <property type="term" value="F:ADP-heptose-lipopolysaccharide heptosyltransferase activity"/>
    <property type="evidence" value="ECO:0007669"/>
    <property type="project" value="TreeGrafter"/>
</dbReference>